<dbReference type="InterPro" id="IPR051141">
    <property type="entry name" value="UPF0339_domain"/>
</dbReference>
<dbReference type="SUPFAM" id="SSF160113">
    <property type="entry name" value="YegP-like"/>
    <property type="match status" value="2"/>
</dbReference>
<sequence length="109" mass="11833">MAARYVLSRSGLQFRFVLKAGNNETILTSELYTTKQSAQNGIASVRQNSPFDARYERKNASNGLPMFNLKAANGERIGTSEQYSTTGARETGIQSVKTNGPAAPVDDQT</sequence>
<dbReference type="EMBL" id="JAXUAC010000049">
    <property type="protein sequence ID" value="MDZ7514020.1"/>
    <property type="molecule type" value="Genomic_DNA"/>
</dbReference>
<feature type="compositionally biased region" description="Polar residues" evidence="2">
    <location>
        <begin position="79"/>
        <end position="98"/>
    </location>
</feature>
<comment type="similarity">
    <text evidence="1">Belongs to the UPF0339 family. Duplicated subfamily.</text>
</comment>
<feature type="region of interest" description="Disordered" evidence="2">
    <location>
        <begin position="75"/>
        <end position="109"/>
    </location>
</feature>
<gene>
    <name evidence="4" type="ORF">U5F72_19615</name>
</gene>
<feature type="domain" description="DUF1508" evidence="3">
    <location>
        <begin position="13"/>
        <end position="56"/>
    </location>
</feature>
<dbReference type="Gene3D" id="2.30.29.80">
    <property type="match status" value="1"/>
</dbReference>
<dbReference type="InterPro" id="IPR010879">
    <property type="entry name" value="DUF1508"/>
</dbReference>
<dbReference type="Pfam" id="PF07411">
    <property type="entry name" value="DUF1508"/>
    <property type="match status" value="2"/>
</dbReference>
<dbReference type="Proteomes" id="UP001290894">
    <property type="component" value="Unassembled WGS sequence"/>
</dbReference>
<feature type="domain" description="DUF1508" evidence="3">
    <location>
        <begin position="60"/>
        <end position="107"/>
    </location>
</feature>
<evidence type="ECO:0000256" key="1">
    <source>
        <dbReference type="ARBA" id="ARBA00007576"/>
    </source>
</evidence>
<dbReference type="RefSeq" id="WP_197637040.1">
    <property type="nucleotide sequence ID" value="NZ_CP196982.1"/>
</dbReference>
<comment type="caution">
    <text evidence="4">The sequence shown here is derived from an EMBL/GenBank/DDBJ whole genome shotgun (WGS) entry which is preliminary data.</text>
</comment>
<dbReference type="InterPro" id="IPR036913">
    <property type="entry name" value="YegP-like_sf"/>
</dbReference>
<evidence type="ECO:0000256" key="2">
    <source>
        <dbReference type="SAM" id="MobiDB-lite"/>
    </source>
</evidence>
<organism evidence="4 5">
    <name type="scientific">Stenotrophomonas muris</name>
    <dbReference type="NCBI Taxonomy" id="2963283"/>
    <lineage>
        <taxon>Bacteria</taxon>
        <taxon>Pseudomonadati</taxon>
        <taxon>Pseudomonadota</taxon>
        <taxon>Gammaproteobacteria</taxon>
        <taxon>Lysobacterales</taxon>
        <taxon>Lysobacteraceae</taxon>
        <taxon>Stenotrophomonas</taxon>
    </lineage>
</organism>
<evidence type="ECO:0000259" key="3">
    <source>
        <dbReference type="Pfam" id="PF07411"/>
    </source>
</evidence>
<name>A0ABU5MMN2_9GAMM</name>
<dbReference type="PANTHER" id="PTHR40606">
    <property type="match status" value="1"/>
</dbReference>
<accession>A0ABU5MMN2</accession>
<evidence type="ECO:0000313" key="4">
    <source>
        <dbReference type="EMBL" id="MDZ7514020.1"/>
    </source>
</evidence>
<keyword evidence="5" id="KW-1185">Reference proteome</keyword>
<proteinExistence type="inferred from homology"/>
<protein>
    <submittedName>
        <fullName evidence="4">YegP family protein</fullName>
    </submittedName>
</protein>
<dbReference type="PANTHER" id="PTHR40606:SF1">
    <property type="entry name" value="UPF0339 PROTEIN YEGP"/>
    <property type="match status" value="1"/>
</dbReference>
<evidence type="ECO:0000313" key="5">
    <source>
        <dbReference type="Proteomes" id="UP001290894"/>
    </source>
</evidence>
<reference evidence="4 5" key="1">
    <citation type="submission" date="2023-12" db="EMBL/GenBank/DDBJ databases">
        <title>'Antibacterial potential of Stenotrophomonas maltophilia cystic fibrosis isolates' (manuscript under preparation).</title>
        <authorList>
            <person name="Crisan C.V."/>
            <person name="Pettis M."/>
            <person name="Goldberg J.B."/>
        </authorList>
    </citation>
    <scope>NUCLEOTIDE SEQUENCE [LARGE SCALE GENOMIC DNA]</scope>
    <source>
        <strain evidence="4 5">CCV155</strain>
    </source>
</reference>